<gene>
    <name evidence="3" type="ORF">SYMBAF_04550</name>
</gene>
<dbReference type="InterPro" id="IPR011006">
    <property type="entry name" value="CheY-like_superfamily"/>
</dbReference>
<protein>
    <submittedName>
        <fullName evidence="3">Response regulator</fullName>
    </submittedName>
</protein>
<dbReference type="Proteomes" id="UP000042738">
    <property type="component" value="Chromosome"/>
</dbReference>
<sequence>MNTIDITKTISMALSEVMTSEGIVKNKQAEYIRNIIGISSVQAHRKLNGTVPWDIKQLEKMLLSLNNSLSNFFLKVERNEYQKVQAKLLINGVDSNCLIYLSNEANSETAVAAVKINNDWKIISTTEIKKNIEIYNGYKSIKLIEPLTNASLKKKTSLVILDDDINIVEFLTKELNTYEIDIEGYTKLDELNKKILNSPAEIYILDWLIGTTTVFNSIRKIRESQKPNALIIVLTGQCGDVVDSEILTAIKEYDISSPLEKPVRLPILKHYLDRYLEAK</sequence>
<dbReference type="STRING" id="138074.SYMBAF_40071"/>
<dbReference type="PROSITE" id="PS50110">
    <property type="entry name" value="RESPONSE_REGULATORY"/>
    <property type="match status" value="1"/>
</dbReference>
<dbReference type="SUPFAM" id="SSF52172">
    <property type="entry name" value="CheY-like"/>
    <property type="match status" value="1"/>
</dbReference>
<evidence type="ECO:0000256" key="1">
    <source>
        <dbReference type="PROSITE-ProRule" id="PRU00169"/>
    </source>
</evidence>
<dbReference type="GeneID" id="93735790"/>
<dbReference type="Gene3D" id="3.40.50.2300">
    <property type="match status" value="1"/>
</dbReference>
<accession>A0A068Z9W5</accession>
<organism evidence="3 4">
    <name type="scientific">Serratia symbiotica</name>
    <dbReference type="NCBI Taxonomy" id="138074"/>
    <lineage>
        <taxon>Bacteria</taxon>
        <taxon>Pseudomonadati</taxon>
        <taxon>Pseudomonadota</taxon>
        <taxon>Gammaproteobacteria</taxon>
        <taxon>Enterobacterales</taxon>
        <taxon>Yersiniaceae</taxon>
        <taxon>Serratia</taxon>
    </lineage>
</organism>
<dbReference type="EMBL" id="CP050855">
    <property type="protein sequence ID" value="QLH62355.1"/>
    <property type="molecule type" value="Genomic_DNA"/>
</dbReference>
<dbReference type="Pfam" id="PF08667">
    <property type="entry name" value="BetR"/>
    <property type="match status" value="1"/>
</dbReference>
<keyword evidence="1" id="KW-0597">Phosphoprotein</keyword>
<feature type="modified residue" description="4-aspartylphosphate" evidence="1">
    <location>
        <position position="206"/>
    </location>
</feature>
<dbReference type="RefSeq" id="WP_040265543.1">
    <property type="nucleotide sequence ID" value="NZ_CP050855.1"/>
</dbReference>
<dbReference type="InterPro" id="IPR013975">
    <property type="entry name" value="Tscrpt_reg_BetR_N"/>
</dbReference>
<dbReference type="AlphaFoldDB" id="A0A068Z9W5"/>
<dbReference type="InterPro" id="IPR001789">
    <property type="entry name" value="Sig_transdc_resp-reg_receiver"/>
</dbReference>
<dbReference type="GO" id="GO:0000160">
    <property type="term" value="P:phosphorelay signal transduction system"/>
    <property type="evidence" value="ECO:0007669"/>
    <property type="project" value="InterPro"/>
</dbReference>
<name>A0A068Z9W5_9GAMM</name>
<evidence type="ECO:0000313" key="3">
    <source>
        <dbReference type="EMBL" id="QLH62355.1"/>
    </source>
</evidence>
<reference evidence="3 4" key="1">
    <citation type="journal article" date="2014" name="Genome Announc.">
        <title>Whole-Genome Sequence of Serratia symbiotica Strain CWBI-2.3T, a Free-Living Symbiont of the Black Bean Aphid Aphis fabae.</title>
        <authorList>
            <person name="Foray V."/>
            <person name="Grigorescu A.S."/>
            <person name="Sabri A."/>
            <person name="Haubruge E."/>
            <person name="Lognay G."/>
            <person name="Francis F."/>
            <person name="Fauconnier M.L."/>
            <person name="Hance T."/>
            <person name="Thonart P."/>
        </authorList>
    </citation>
    <scope>NUCLEOTIDE SEQUENCE [LARGE SCALE GENOMIC DNA]</scope>
    <source>
        <strain evidence="3">CWBI-2.3</strain>
    </source>
</reference>
<evidence type="ECO:0000259" key="2">
    <source>
        <dbReference type="PROSITE" id="PS50110"/>
    </source>
</evidence>
<feature type="domain" description="Response regulatory" evidence="2">
    <location>
        <begin position="157"/>
        <end position="276"/>
    </location>
</feature>
<proteinExistence type="predicted"/>
<evidence type="ECO:0000313" key="4">
    <source>
        <dbReference type="Proteomes" id="UP000042738"/>
    </source>
</evidence>